<name>A0A1H2V9V9_9FLAO</name>
<dbReference type="GeneID" id="85016951"/>
<evidence type="ECO:0000256" key="7">
    <source>
        <dbReference type="ARBA" id="ARBA00022833"/>
    </source>
</evidence>
<dbReference type="EMBL" id="FNND01000003">
    <property type="protein sequence ID" value="SDW65085.1"/>
    <property type="molecule type" value="Genomic_DNA"/>
</dbReference>
<dbReference type="GO" id="GO:1990077">
    <property type="term" value="C:primosome complex"/>
    <property type="evidence" value="ECO:0007669"/>
    <property type="project" value="UniProtKB-UniRule"/>
</dbReference>
<keyword evidence="8 12" id="KW-0067">ATP-binding</keyword>
<keyword evidence="9 12" id="KW-0238">DNA-binding</keyword>
<dbReference type="GO" id="GO:0043138">
    <property type="term" value="F:3'-5' DNA helicase activity"/>
    <property type="evidence" value="ECO:0007669"/>
    <property type="project" value="UniProtKB-EC"/>
</dbReference>
<evidence type="ECO:0000256" key="9">
    <source>
        <dbReference type="ARBA" id="ARBA00023125"/>
    </source>
</evidence>
<evidence type="ECO:0000259" key="14">
    <source>
        <dbReference type="PROSITE" id="PS51194"/>
    </source>
</evidence>
<comment type="catalytic activity">
    <reaction evidence="11 12">
        <text>ATP + H2O = ADP + phosphate + H(+)</text>
        <dbReference type="Rhea" id="RHEA:13065"/>
        <dbReference type="ChEBI" id="CHEBI:15377"/>
        <dbReference type="ChEBI" id="CHEBI:15378"/>
        <dbReference type="ChEBI" id="CHEBI:30616"/>
        <dbReference type="ChEBI" id="CHEBI:43474"/>
        <dbReference type="ChEBI" id="CHEBI:456216"/>
        <dbReference type="EC" id="5.6.2.4"/>
    </reaction>
</comment>
<evidence type="ECO:0000256" key="10">
    <source>
        <dbReference type="ARBA" id="ARBA00023235"/>
    </source>
</evidence>
<comment type="function">
    <text evidence="12">Initiates the restart of stalled replication forks, which reloads the replicative helicase on sites other than the origin of replication. Recognizes and binds to abandoned replication forks and remodels them to uncover a helicase loading site. Promotes assembly of the primosome at these replication forks.</text>
</comment>
<dbReference type="SUPFAM" id="SSF52540">
    <property type="entry name" value="P-loop containing nucleoside triphosphate hydrolases"/>
    <property type="match status" value="1"/>
</dbReference>
<evidence type="ECO:0000256" key="5">
    <source>
        <dbReference type="ARBA" id="ARBA00022801"/>
    </source>
</evidence>
<dbReference type="EC" id="5.6.2.4" evidence="12"/>
<comment type="catalytic activity">
    <reaction evidence="12">
        <text>Couples ATP hydrolysis with the unwinding of duplex DNA by translocating in the 3'-5' direction.</text>
        <dbReference type="EC" id="5.6.2.4"/>
    </reaction>
</comment>
<comment type="subunit">
    <text evidence="12">Component of the replication restart primosome.</text>
</comment>
<dbReference type="Gene3D" id="3.40.1440.60">
    <property type="entry name" value="PriA, 3(prime) DNA-binding domain"/>
    <property type="match status" value="1"/>
</dbReference>
<comment type="similarity">
    <text evidence="12">Belongs to the helicase family. PriA subfamily.</text>
</comment>
<dbReference type="RefSeq" id="WP_016420470.1">
    <property type="nucleotide sequence ID" value="NZ_FNND01000003.1"/>
</dbReference>
<dbReference type="AlphaFoldDB" id="A0A1H2V9V9"/>
<evidence type="ECO:0000259" key="13">
    <source>
        <dbReference type="PROSITE" id="PS51192"/>
    </source>
</evidence>
<feature type="domain" description="Helicase C-terminal" evidence="14">
    <location>
        <begin position="533"/>
        <end position="711"/>
    </location>
</feature>
<evidence type="ECO:0000313" key="16">
    <source>
        <dbReference type="Proteomes" id="UP000182771"/>
    </source>
</evidence>
<dbReference type="Proteomes" id="UP000182771">
    <property type="component" value="Unassembled WGS sequence"/>
</dbReference>
<keyword evidence="7 12" id="KW-0862">Zinc</keyword>
<protein>
    <recommendedName>
        <fullName evidence="12">Replication restart protein PriA</fullName>
    </recommendedName>
    <alternativeName>
        <fullName evidence="12">ATP-dependent DNA helicase PriA</fullName>
        <ecNumber evidence="12">5.6.2.4</ecNumber>
    </alternativeName>
    <alternativeName>
        <fullName evidence="12">DNA 3'-5' helicase PriA</fullName>
    </alternativeName>
</protein>
<dbReference type="InterPro" id="IPR042115">
    <property type="entry name" value="PriA_3primeBD_sf"/>
</dbReference>
<feature type="binding site" evidence="12">
    <location>
        <position position="523"/>
    </location>
    <ligand>
        <name>Zn(2+)</name>
        <dbReference type="ChEBI" id="CHEBI:29105"/>
        <label>1</label>
    </ligand>
</feature>
<dbReference type="InterPro" id="IPR041222">
    <property type="entry name" value="PriA_3primeBD"/>
</dbReference>
<dbReference type="PROSITE" id="PS51194">
    <property type="entry name" value="HELICASE_CTER"/>
    <property type="match status" value="1"/>
</dbReference>
<keyword evidence="6 12" id="KW-0347">Helicase</keyword>
<keyword evidence="10 12" id="KW-0413">Isomerase</keyword>
<feature type="binding site" evidence="12">
    <location>
        <position position="560"/>
    </location>
    <ligand>
        <name>Zn(2+)</name>
        <dbReference type="ChEBI" id="CHEBI:29105"/>
        <label>1</label>
    </ligand>
</feature>
<feature type="domain" description="Helicase ATP-binding" evidence="13">
    <location>
        <begin position="288"/>
        <end position="457"/>
    </location>
</feature>
<dbReference type="InterPro" id="IPR011545">
    <property type="entry name" value="DEAD/DEAH_box_helicase_dom"/>
</dbReference>
<evidence type="ECO:0000256" key="12">
    <source>
        <dbReference type="HAMAP-Rule" id="MF_00983"/>
    </source>
</evidence>
<dbReference type="PROSITE" id="PS51192">
    <property type="entry name" value="HELICASE_ATP_BIND_1"/>
    <property type="match status" value="1"/>
</dbReference>
<feature type="binding site" evidence="12">
    <location>
        <position position="529"/>
    </location>
    <ligand>
        <name>Zn(2+)</name>
        <dbReference type="ChEBI" id="CHEBI:29105"/>
        <label>2</label>
    </ligand>
</feature>
<dbReference type="InterPro" id="IPR040498">
    <property type="entry name" value="PriA_CRR"/>
</dbReference>
<evidence type="ECO:0000256" key="11">
    <source>
        <dbReference type="ARBA" id="ARBA00048988"/>
    </source>
</evidence>
<dbReference type="NCBIfam" id="TIGR00595">
    <property type="entry name" value="priA"/>
    <property type="match status" value="1"/>
</dbReference>
<dbReference type="InterPro" id="IPR005259">
    <property type="entry name" value="PriA"/>
</dbReference>
<keyword evidence="1 12" id="KW-0639">Primosome</keyword>
<dbReference type="CDD" id="cd18804">
    <property type="entry name" value="SF2_C_priA"/>
    <property type="match status" value="1"/>
</dbReference>
<dbReference type="GO" id="GO:0006310">
    <property type="term" value="P:DNA recombination"/>
    <property type="evidence" value="ECO:0007669"/>
    <property type="project" value="InterPro"/>
</dbReference>
<dbReference type="GO" id="GO:0006269">
    <property type="term" value="P:DNA replication, synthesis of primer"/>
    <property type="evidence" value="ECO:0007669"/>
    <property type="project" value="UniProtKB-KW"/>
</dbReference>
<evidence type="ECO:0000256" key="3">
    <source>
        <dbReference type="ARBA" id="ARBA00022723"/>
    </source>
</evidence>
<dbReference type="GO" id="GO:0006270">
    <property type="term" value="P:DNA replication initiation"/>
    <property type="evidence" value="ECO:0007669"/>
    <property type="project" value="TreeGrafter"/>
</dbReference>
<keyword evidence="4 12" id="KW-0547">Nucleotide-binding</keyword>
<dbReference type="GO" id="GO:0005524">
    <property type="term" value="F:ATP binding"/>
    <property type="evidence" value="ECO:0007669"/>
    <property type="project" value="UniProtKB-UniRule"/>
</dbReference>
<dbReference type="InterPro" id="IPR014001">
    <property type="entry name" value="Helicase_ATP-bd"/>
</dbReference>
<evidence type="ECO:0000313" key="15">
    <source>
        <dbReference type="EMBL" id="SDW65085.1"/>
    </source>
</evidence>
<dbReference type="GO" id="GO:0006302">
    <property type="term" value="P:double-strand break repair"/>
    <property type="evidence" value="ECO:0007669"/>
    <property type="project" value="InterPro"/>
</dbReference>
<keyword evidence="3 12" id="KW-0479">Metal-binding</keyword>
<accession>A0A1H2V9V9</accession>
<dbReference type="Gene3D" id="3.40.50.300">
    <property type="entry name" value="P-loop containing nucleotide triphosphate hydrolases"/>
    <property type="match status" value="2"/>
</dbReference>
<evidence type="ECO:0000256" key="6">
    <source>
        <dbReference type="ARBA" id="ARBA00022806"/>
    </source>
</evidence>
<comment type="caution">
    <text evidence="15">The sequence shown here is derived from an EMBL/GenBank/DDBJ whole genome shotgun (WGS) entry which is preliminary data.</text>
</comment>
<evidence type="ECO:0000256" key="8">
    <source>
        <dbReference type="ARBA" id="ARBA00022840"/>
    </source>
</evidence>
<proteinExistence type="inferred from homology"/>
<dbReference type="GO" id="GO:0003677">
    <property type="term" value="F:DNA binding"/>
    <property type="evidence" value="ECO:0007669"/>
    <property type="project" value="UniProtKB-UniRule"/>
</dbReference>
<comment type="cofactor">
    <cofactor evidence="12">
        <name>Zn(2+)</name>
        <dbReference type="ChEBI" id="CHEBI:29105"/>
    </cofactor>
    <text evidence="12">Binds 2 zinc ions per subunit.</text>
</comment>
<dbReference type="SMART" id="SM00490">
    <property type="entry name" value="HELICc"/>
    <property type="match status" value="1"/>
</dbReference>
<evidence type="ECO:0000256" key="1">
    <source>
        <dbReference type="ARBA" id="ARBA00022515"/>
    </source>
</evidence>
<sequence length="816" mass="92733">MHYIDVVLPLPLRPAFTYEVNEEQAAFLQAGMRVVVPFGKSKIYTAITIKVHEHTPSYPTKPIEFILDEAPVLSPRQLQLFAWASGYYLGSFGELLKIGMPSSLLLESETMVERTEQTVATDTLSDDEFLVYEALGQASSLSTKEVGKILQKKNPIGVLKTLIEKGVVQLSEKIFEKYQPKLQKYLRLTPTYQEKEALNALLDGDILKTKAQQKLLWAFLALRAQKQSLITAEMLLEKAEVGTAVLKKVIDYGVLEVYTEAVDRVSFASDSDTLALSPAQEKALQEIEASFAEKNTVLLHGVASSGKTQIYSKLIEQTLAQGKQVLYLLPEIGISVQLTNRLEHFFGDQMSVYHNKYSTHERVEVWNNVLAQKEKAQFVLGVRTAVFLPFHNLGLVIVDEEHDLSYKQAEGQGGYQVRDVALMLAHLHGAKTLLGSATPSAESYYNAQIGKYGMVRLTERFASTQPPQIELIDLKEKTKKKETQGHFSDILLEAMTQTLAQGKQVILLQNRRGYAPYLQCEHCDTIPQCPHCDVSLTYHQLQNQLRCHYCGYTMVKPVSCPACQSYNTLQTKGLGTEKVEEELMQFFPKARIDRMDMDTTRGKYSFEKIIHRLEKGETDILVGTQMVSKGLDFPRVGLVGIMNADIFLYQQDFRALERGYQLLTHIAGRAGRKDSVGQVLIQTYNPFQEVLQQVKDGAYEQMIARQLQERQDFHYPPFYRLIRIIFKHKEQQRIDESSHWFAESLRLGLTTYGVEVLGAEYPPISRIRNEYIKHILLKIPPKLSPAWVKEYILRVEQSFFSVAVFRSVQVSYNVDI</sequence>
<feature type="binding site" evidence="12">
    <location>
        <position position="532"/>
    </location>
    <ligand>
        <name>Zn(2+)</name>
        <dbReference type="ChEBI" id="CHEBI:29105"/>
        <label>2</label>
    </ligand>
</feature>
<dbReference type="GO" id="GO:0016787">
    <property type="term" value="F:hydrolase activity"/>
    <property type="evidence" value="ECO:0007669"/>
    <property type="project" value="UniProtKB-KW"/>
</dbReference>
<dbReference type="FunFam" id="3.40.50.300:FF:000489">
    <property type="entry name" value="Primosome assembly protein PriA"/>
    <property type="match status" value="1"/>
</dbReference>
<feature type="binding site" evidence="12">
    <location>
        <position position="563"/>
    </location>
    <ligand>
        <name>Zn(2+)</name>
        <dbReference type="ChEBI" id="CHEBI:29105"/>
        <label>1</label>
    </ligand>
</feature>
<evidence type="ECO:0000256" key="4">
    <source>
        <dbReference type="ARBA" id="ARBA00022741"/>
    </source>
</evidence>
<dbReference type="HAMAP" id="MF_00983">
    <property type="entry name" value="PriA"/>
    <property type="match status" value="1"/>
</dbReference>
<dbReference type="Pfam" id="PF18074">
    <property type="entry name" value="PriA_C"/>
    <property type="match status" value="1"/>
</dbReference>
<dbReference type="InterPro" id="IPR027417">
    <property type="entry name" value="P-loop_NTPase"/>
</dbReference>
<gene>
    <name evidence="12" type="primary">priA</name>
    <name evidence="15" type="ORF">SAMN05444420_103115</name>
</gene>
<dbReference type="Pfam" id="PF00270">
    <property type="entry name" value="DEAD"/>
    <property type="match status" value="1"/>
</dbReference>
<dbReference type="SMART" id="SM00487">
    <property type="entry name" value="DEXDc"/>
    <property type="match status" value="1"/>
</dbReference>
<keyword evidence="5 12" id="KW-0378">Hydrolase</keyword>
<dbReference type="PANTHER" id="PTHR30580:SF0">
    <property type="entry name" value="PRIMOSOMAL PROTEIN N"/>
    <property type="match status" value="1"/>
</dbReference>
<dbReference type="InterPro" id="IPR001650">
    <property type="entry name" value="Helicase_C-like"/>
</dbReference>
<organism evidence="15 16">
    <name type="scientific">Capnocytophaga granulosa</name>
    <dbReference type="NCBI Taxonomy" id="45242"/>
    <lineage>
        <taxon>Bacteria</taxon>
        <taxon>Pseudomonadati</taxon>
        <taxon>Bacteroidota</taxon>
        <taxon>Flavobacteriia</taxon>
        <taxon>Flavobacteriales</taxon>
        <taxon>Flavobacteriaceae</taxon>
        <taxon>Capnocytophaga</taxon>
    </lineage>
</organism>
<dbReference type="Pfam" id="PF18319">
    <property type="entry name" value="Zn_ribbon_PriA"/>
    <property type="match status" value="1"/>
</dbReference>
<feature type="binding site" evidence="12">
    <location>
        <position position="547"/>
    </location>
    <ligand>
        <name>Zn(2+)</name>
        <dbReference type="ChEBI" id="CHEBI:29105"/>
        <label>2</label>
    </ligand>
</feature>
<dbReference type="OrthoDB" id="9759544at2"/>
<dbReference type="Pfam" id="PF00271">
    <property type="entry name" value="Helicase_C"/>
    <property type="match status" value="1"/>
</dbReference>
<reference evidence="15 16" key="1">
    <citation type="submission" date="2016-10" db="EMBL/GenBank/DDBJ databases">
        <authorList>
            <person name="Varghese N."/>
            <person name="Submissions S."/>
        </authorList>
    </citation>
    <scope>NUCLEOTIDE SEQUENCE [LARGE SCALE GENOMIC DNA]</scope>
    <source>
        <strain evidence="15 16">DSM 11449</strain>
    </source>
</reference>
<evidence type="ECO:0000256" key="2">
    <source>
        <dbReference type="ARBA" id="ARBA00022705"/>
    </source>
</evidence>
<dbReference type="GO" id="GO:0008270">
    <property type="term" value="F:zinc ion binding"/>
    <property type="evidence" value="ECO:0007669"/>
    <property type="project" value="UniProtKB-UniRule"/>
</dbReference>
<dbReference type="Pfam" id="PF17764">
    <property type="entry name" value="PriA_3primeBD"/>
    <property type="match status" value="1"/>
</dbReference>
<feature type="binding site" evidence="12">
    <location>
        <position position="550"/>
    </location>
    <ligand>
        <name>Zn(2+)</name>
        <dbReference type="ChEBI" id="CHEBI:29105"/>
        <label>2</label>
    </ligand>
</feature>
<feature type="binding site" evidence="12">
    <location>
        <position position="520"/>
    </location>
    <ligand>
        <name>Zn(2+)</name>
        <dbReference type="ChEBI" id="CHEBI:29105"/>
        <label>1</label>
    </ligand>
</feature>
<keyword evidence="16" id="KW-1185">Reference proteome</keyword>
<dbReference type="InterPro" id="IPR041236">
    <property type="entry name" value="PriA_C"/>
</dbReference>
<dbReference type="PANTHER" id="PTHR30580">
    <property type="entry name" value="PRIMOSOMAL PROTEIN N"/>
    <property type="match status" value="1"/>
</dbReference>
<keyword evidence="2 12" id="KW-0235">DNA replication</keyword>